<keyword evidence="2" id="KW-1185">Reference proteome</keyword>
<protein>
    <submittedName>
        <fullName evidence="1">Uncharacterized protein</fullName>
    </submittedName>
</protein>
<accession>A0A428PLA2</accession>
<reference evidence="1 2" key="1">
    <citation type="submission" date="2017-06" db="EMBL/GenBank/DDBJ databases">
        <title>Comparative genomic analysis of Ambrosia Fusariam Clade fungi.</title>
        <authorList>
            <person name="Stajich J.E."/>
            <person name="Carrillo J."/>
            <person name="Kijimoto T."/>
            <person name="Eskalen A."/>
            <person name="O'Donnell K."/>
            <person name="Kasson M."/>
        </authorList>
    </citation>
    <scope>NUCLEOTIDE SEQUENCE [LARGE SCALE GENOMIC DNA]</scope>
    <source>
        <strain evidence="1 2">NRRL62584</strain>
    </source>
</reference>
<evidence type="ECO:0000313" key="2">
    <source>
        <dbReference type="Proteomes" id="UP000288168"/>
    </source>
</evidence>
<evidence type="ECO:0000313" key="1">
    <source>
        <dbReference type="EMBL" id="RSL53814.1"/>
    </source>
</evidence>
<organism evidence="1 2">
    <name type="scientific">Fusarium duplospermum</name>
    <dbReference type="NCBI Taxonomy" id="1325734"/>
    <lineage>
        <taxon>Eukaryota</taxon>
        <taxon>Fungi</taxon>
        <taxon>Dikarya</taxon>
        <taxon>Ascomycota</taxon>
        <taxon>Pezizomycotina</taxon>
        <taxon>Sordariomycetes</taxon>
        <taxon>Hypocreomycetidae</taxon>
        <taxon>Hypocreales</taxon>
        <taxon>Nectriaceae</taxon>
        <taxon>Fusarium</taxon>
        <taxon>Fusarium solani species complex</taxon>
    </lineage>
</organism>
<proteinExistence type="predicted"/>
<gene>
    <name evidence="1" type="ORF">CEP54_010196</name>
</gene>
<comment type="caution">
    <text evidence="1">The sequence shown here is derived from an EMBL/GenBank/DDBJ whole genome shotgun (WGS) entry which is preliminary data.</text>
</comment>
<dbReference type="Proteomes" id="UP000288168">
    <property type="component" value="Unassembled WGS sequence"/>
</dbReference>
<name>A0A428PLA2_9HYPO</name>
<dbReference type="EMBL" id="NKCI01000118">
    <property type="protein sequence ID" value="RSL53814.1"/>
    <property type="molecule type" value="Genomic_DNA"/>
</dbReference>
<dbReference type="AlphaFoldDB" id="A0A428PLA2"/>
<sequence length="79" mass="8901">MPETHLFSSACTVTTGHACLNSVSFPTLQHTPHKVFLLSFFSEHVPCIIVGYWKHSGYQSHIPMQRIKASLRDMTNATQ</sequence>